<dbReference type="Ensembl" id="ENSTRUT00000077668.1">
    <property type="protein sequence ID" value="ENSTRUP00000082054.1"/>
    <property type="gene ID" value="ENSTRUG00000031029.1"/>
</dbReference>
<dbReference type="GO" id="GO:0005509">
    <property type="term" value="F:calcium ion binding"/>
    <property type="evidence" value="ECO:0007669"/>
    <property type="project" value="InterPro"/>
</dbReference>
<dbReference type="Pfam" id="PF01023">
    <property type="entry name" value="S_100"/>
    <property type="match status" value="1"/>
</dbReference>
<reference evidence="2 3" key="1">
    <citation type="journal article" date="2011" name="Genome Biol. Evol.">
        <title>Integration of the genetic map and genome assembly of fugu facilitates insights into distinct features of genome evolution in teleosts and mammals.</title>
        <authorList>
            <person name="Kai W."/>
            <person name="Kikuchi K."/>
            <person name="Tohari S."/>
            <person name="Chew A.K."/>
            <person name="Tay A."/>
            <person name="Fujiwara A."/>
            <person name="Hosoya S."/>
            <person name="Suetake H."/>
            <person name="Naruse K."/>
            <person name="Brenner S."/>
            <person name="Suzuki Y."/>
            <person name="Venkatesh B."/>
        </authorList>
    </citation>
    <scope>NUCLEOTIDE SEQUENCE [LARGE SCALE GENOMIC DNA]</scope>
</reference>
<accession>A0A674P8P2</accession>
<dbReference type="InterPro" id="IPR011992">
    <property type="entry name" value="EF-hand-dom_pair"/>
</dbReference>
<dbReference type="InterPro" id="IPR002048">
    <property type="entry name" value="EF_hand_dom"/>
</dbReference>
<reference evidence="2" key="2">
    <citation type="submission" date="2025-08" db="UniProtKB">
        <authorList>
            <consortium name="Ensembl"/>
        </authorList>
    </citation>
    <scope>IDENTIFICATION</scope>
</reference>
<proteinExistence type="predicted"/>
<dbReference type="Proteomes" id="UP000005226">
    <property type="component" value="Chromosome 7"/>
</dbReference>
<dbReference type="InterPro" id="IPR013787">
    <property type="entry name" value="S100_Ca-bd_sub"/>
</dbReference>
<protein>
    <recommendedName>
        <fullName evidence="1">EF-hand domain-containing protein</fullName>
    </recommendedName>
</protein>
<dbReference type="SUPFAM" id="SSF47473">
    <property type="entry name" value="EF-hand"/>
    <property type="match status" value="1"/>
</dbReference>
<feature type="domain" description="EF-hand" evidence="1">
    <location>
        <begin position="48"/>
        <end position="83"/>
    </location>
</feature>
<evidence type="ECO:0000313" key="3">
    <source>
        <dbReference type="Proteomes" id="UP000005226"/>
    </source>
</evidence>
<sequence length="84" mass="9954">MEKKELSIFNAMKFLKDCFDEHAAKDGEKATMTKKELADLLFFFHFQTENHIIAQYFDGMDKDGDEKITFTEYMSYLTKLFEGF</sequence>
<keyword evidence="3" id="KW-1185">Reference proteome</keyword>
<dbReference type="OMA" id="NCFDEHA"/>
<dbReference type="AlphaFoldDB" id="A0A674P8P2"/>
<dbReference type="GeneTree" id="ENSGT00990000210733"/>
<organism evidence="2 3">
    <name type="scientific">Takifugu rubripes</name>
    <name type="common">Japanese pufferfish</name>
    <name type="synonym">Fugu rubripes</name>
    <dbReference type="NCBI Taxonomy" id="31033"/>
    <lineage>
        <taxon>Eukaryota</taxon>
        <taxon>Metazoa</taxon>
        <taxon>Chordata</taxon>
        <taxon>Craniata</taxon>
        <taxon>Vertebrata</taxon>
        <taxon>Euteleostomi</taxon>
        <taxon>Actinopterygii</taxon>
        <taxon>Neopterygii</taxon>
        <taxon>Teleostei</taxon>
        <taxon>Neoteleostei</taxon>
        <taxon>Acanthomorphata</taxon>
        <taxon>Eupercaria</taxon>
        <taxon>Tetraodontiformes</taxon>
        <taxon>Tetradontoidea</taxon>
        <taxon>Tetraodontidae</taxon>
        <taxon>Takifugu</taxon>
    </lineage>
</organism>
<evidence type="ECO:0000313" key="2">
    <source>
        <dbReference type="Ensembl" id="ENSTRUP00000082054.1"/>
    </source>
</evidence>
<dbReference type="Gene3D" id="1.10.238.10">
    <property type="entry name" value="EF-hand"/>
    <property type="match status" value="1"/>
</dbReference>
<name>A0A674P8P2_TAKRU</name>
<dbReference type="PROSITE" id="PS50222">
    <property type="entry name" value="EF_HAND_2"/>
    <property type="match status" value="1"/>
</dbReference>
<evidence type="ECO:0000259" key="1">
    <source>
        <dbReference type="PROSITE" id="PS50222"/>
    </source>
</evidence>
<reference evidence="2" key="3">
    <citation type="submission" date="2025-09" db="UniProtKB">
        <authorList>
            <consortium name="Ensembl"/>
        </authorList>
    </citation>
    <scope>IDENTIFICATION</scope>
</reference>
<dbReference type="InParanoid" id="A0A674P8P2"/>